<evidence type="ECO:0000313" key="4">
    <source>
        <dbReference type="Proteomes" id="UP000697127"/>
    </source>
</evidence>
<protein>
    <recommendedName>
        <fullName evidence="2">Transcription regulator Rua1 C-terminal domain-containing protein</fullName>
    </recommendedName>
</protein>
<comment type="caution">
    <text evidence="3">The sequence shown here is derived from an EMBL/GenBank/DDBJ whole genome shotgun (WGS) entry which is preliminary data.</text>
</comment>
<dbReference type="InterPro" id="IPR028012">
    <property type="entry name" value="Rua1_C"/>
</dbReference>
<organism evidence="3 4">
    <name type="scientific">Pichia californica</name>
    <dbReference type="NCBI Taxonomy" id="460514"/>
    <lineage>
        <taxon>Eukaryota</taxon>
        <taxon>Fungi</taxon>
        <taxon>Dikarya</taxon>
        <taxon>Ascomycota</taxon>
        <taxon>Saccharomycotina</taxon>
        <taxon>Pichiomycetes</taxon>
        <taxon>Pichiales</taxon>
        <taxon>Pichiaceae</taxon>
        <taxon>Pichia</taxon>
    </lineage>
</organism>
<feature type="region of interest" description="Disordered" evidence="1">
    <location>
        <begin position="341"/>
        <end position="360"/>
    </location>
</feature>
<dbReference type="EMBL" id="PUHW01000009">
    <property type="protein sequence ID" value="KAG0691054.1"/>
    <property type="molecule type" value="Genomic_DNA"/>
</dbReference>
<dbReference type="Proteomes" id="UP000697127">
    <property type="component" value="Unassembled WGS sequence"/>
</dbReference>
<dbReference type="Pfam" id="PF14616">
    <property type="entry name" value="Rua1_C"/>
    <property type="match status" value="1"/>
</dbReference>
<sequence length="415" mass="48747">MASSPSLYENDPSKFNHISPSVDSISSSALSILSDFFGLETSSRYSSAHLHFIKQNDNRFNIFEYNPIHKCNKRLKIKSKKPLDSLKNKKSTLLKIDFTNEKLTVLSNQSIIQRPTKNFKRSDSRFKLTSHFLRRLDNYWNIIQTNNNYNNLMINSMVKFEIRKSQRLNPSFFISNIIPSLLPNNITINFFKLYQGINGWHYEKSFKRLHQNNNELLPMRWCNQQINFYDPFVSRYQLDESGKKINKQNLCPYCPFNVNIKLNNVFFSTIDSLYMHHVCKDHGIYTSGCEMSPPMFISCKDIPMVCCTECGELCKMKGLGSYYENCMISYYKHAFNSHNKKRQKNSLEQNKKDKNYSNTNDQPYIYESSYKFIPKRLQGRVDLKNLLFLFEKKNFISTNSSTNLESIENSKMSKS</sequence>
<evidence type="ECO:0000313" key="3">
    <source>
        <dbReference type="EMBL" id="KAG0691054.1"/>
    </source>
</evidence>
<reference evidence="3" key="1">
    <citation type="submission" date="2020-11" db="EMBL/GenBank/DDBJ databases">
        <title>Kefir isolates.</title>
        <authorList>
            <person name="Marcisauskas S."/>
            <person name="Kim Y."/>
            <person name="Blasche S."/>
        </authorList>
    </citation>
    <scope>NUCLEOTIDE SEQUENCE</scope>
    <source>
        <strain evidence="3">Olga-1</strain>
    </source>
</reference>
<feature type="domain" description="Transcription regulator Rua1 C-terminal" evidence="2">
    <location>
        <begin position="225"/>
        <end position="338"/>
    </location>
</feature>
<dbReference type="AlphaFoldDB" id="A0A9P7BI63"/>
<evidence type="ECO:0000256" key="1">
    <source>
        <dbReference type="SAM" id="MobiDB-lite"/>
    </source>
</evidence>
<gene>
    <name evidence="3" type="ORF">C6P40_005281</name>
</gene>
<name>A0A9P7BI63_9ASCO</name>
<accession>A0A9P7BI63</accession>
<evidence type="ECO:0000259" key="2">
    <source>
        <dbReference type="Pfam" id="PF14616"/>
    </source>
</evidence>
<proteinExistence type="predicted"/>
<keyword evidence="4" id="KW-1185">Reference proteome</keyword>